<evidence type="ECO:0008006" key="3">
    <source>
        <dbReference type="Google" id="ProtNLM"/>
    </source>
</evidence>
<dbReference type="GO" id="GO:0034389">
    <property type="term" value="P:lipid droplet organization"/>
    <property type="evidence" value="ECO:0007669"/>
    <property type="project" value="EnsemblPlants"/>
</dbReference>
<dbReference type="GO" id="GO:0005811">
    <property type="term" value="C:lipid droplet"/>
    <property type="evidence" value="ECO:0007669"/>
    <property type="project" value="EnsemblPlants"/>
</dbReference>
<dbReference type="GO" id="GO:1902584">
    <property type="term" value="P:positive regulation of response to water deprivation"/>
    <property type="evidence" value="ECO:0007669"/>
    <property type="project" value="EnsemblPlants"/>
</dbReference>
<dbReference type="KEGG" id="egr:104426748"/>
<dbReference type="GO" id="GO:0080186">
    <property type="term" value="P:developmental vegetative growth"/>
    <property type="evidence" value="ECO:0007669"/>
    <property type="project" value="EnsemblPlants"/>
</dbReference>
<sequence length="235" mass="26259">MADSEPRPQTENVEHDERRRLKYLDFVQMAAIYMVICFSTLYEFAKENSGPLRPGVQTVEATVKTVVGPLFDRFHHVPFEILRFVDSRVDEYVHELDSLVPSLVKQASSQARAVASEVRRAGLAGAARGGCKRLEPAAREIYEKYEPVAEEYAVAAWRRLNRMPLFPQVAEMAVPTVAYWAEKYNRAACYAAERDYPASGYLPMVPLERIAKVFDEAERGPGAAAAANGEVATAE</sequence>
<dbReference type="OrthoDB" id="1905464at2759"/>
<reference evidence="2" key="1">
    <citation type="submission" date="2013-07" db="EMBL/GenBank/DDBJ databases">
        <title>The genome of Eucalyptus grandis.</title>
        <authorList>
            <person name="Schmutz J."/>
            <person name="Hayes R."/>
            <person name="Myburg A."/>
            <person name="Tuskan G."/>
            <person name="Grattapaglia D."/>
            <person name="Rokhsar D.S."/>
        </authorList>
    </citation>
    <scope>NUCLEOTIDE SEQUENCE</scope>
    <source>
        <tissue evidence="2">Leaf extractions</tissue>
    </source>
</reference>
<dbReference type="Gramene" id="KCW50016">
    <property type="protein sequence ID" value="KCW50016"/>
    <property type="gene ID" value="EUGRSUZ_K03465"/>
</dbReference>
<dbReference type="AlphaFoldDB" id="A0A059A8N8"/>
<name>A0A059A8N8_EUCGR</name>
<dbReference type="eggNOG" id="ENOG502QUI7">
    <property type="taxonomic scope" value="Eukaryota"/>
</dbReference>
<dbReference type="Pfam" id="PF05755">
    <property type="entry name" value="REF"/>
    <property type="match status" value="1"/>
</dbReference>
<dbReference type="EMBL" id="KK198763">
    <property type="protein sequence ID" value="KCW50016.1"/>
    <property type="molecule type" value="Genomic_DNA"/>
</dbReference>
<evidence type="ECO:0000313" key="2">
    <source>
        <dbReference type="EMBL" id="KCW50016.1"/>
    </source>
</evidence>
<dbReference type="GO" id="GO:0045927">
    <property type="term" value="P:positive regulation of growth"/>
    <property type="evidence" value="ECO:0007669"/>
    <property type="project" value="EnsemblPlants"/>
</dbReference>
<dbReference type="STRING" id="71139.A0A059A8N8"/>
<evidence type="ECO:0000256" key="1">
    <source>
        <dbReference type="ARBA" id="ARBA00009737"/>
    </source>
</evidence>
<gene>
    <name evidence="2" type="ORF">EUGRSUZ_K03465</name>
</gene>
<dbReference type="PANTHER" id="PTHR33732">
    <property type="entry name" value="REF/SRPP-LIKE PROTEIN OS05G0151300/LOC_OS05G05940"/>
    <property type="match status" value="1"/>
</dbReference>
<proteinExistence type="inferred from homology"/>
<dbReference type="FunCoup" id="A0A059A8N8">
    <property type="interactions" value="2"/>
</dbReference>
<protein>
    <recommendedName>
        <fullName evidence="3">Stress-related protein</fullName>
    </recommendedName>
</protein>
<dbReference type="PANTHER" id="PTHR33732:SF3">
    <property type="entry name" value="OS07G0671800 PROTEIN"/>
    <property type="match status" value="1"/>
</dbReference>
<comment type="similarity">
    <text evidence="1">Belongs to the REF/SRPP family.</text>
</comment>
<organism evidence="2">
    <name type="scientific">Eucalyptus grandis</name>
    <name type="common">Flooded gum</name>
    <dbReference type="NCBI Taxonomy" id="71139"/>
    <lineage>
        <taxon>Eukaryota</taxon>
        <taxon>Viridiplantae</taxon>
        <taxon>Streptophyta</taxon>
        <taxon>Embryophyta</taxon>
        <taxon>Tracheophyta</taxon>
        <taxon>Spermatophyta</taxon>
        <taxon>Magnoliopsida</taxon>
        <taxon>eudicotyledons</taxon>
        <taxon>Gunneridae</taxon>
        <taxon>Pentapetalae</taxon>
        <taxon>rosids</taxon>
        <taxon>malvids</taxon>
        <taxon>Myrtales</taxon>
        <taxon>Myrtaceae</taxon>
        <taxon>Myrtoideae</taxon>
        <taxon>Eucalypteae</taxon>
        <taxon>Eucalyptus</taxon>
    </lineage>
</organism>
<accession>A0A059A8N8</accession>
<dbReference type="OMA" id="FHDVPFK"/>
<dbReference type="InParanoid" id="A0A059A8N8"/>
<dbReference type="InterPro" id="IPR008802">
    <property type="entry name" value="REF"/>
</dbReference>